<dbReference type="AlphaFoldDB" id="A0A0A9EB36"/>
<sequence length="38" mass="4480">MINKYYVVTIIIIMIISINISQKLPLRCDTANKRYSYS</sequence>
<protein>
    <submittedName>
        <fullName evidence="2">Uncharacterized protein</fullName>
    </submittedName>
</protein>
<reference evidence="2" key="2">
    <citation type="journal article" date="2015" name="Data Brief">
        <title>Shoot transcriptome of the giant reed, Arundo donax.</title>
        <authorList>
            <person name="Barrero R.A."/>
            <person name="Guerrero F.D."/>
            <person name="Moolhuijzen P."/>
            <person name="Goolsby J.A."/>
            <person name="Tidwell J."/>
            <person name="Bellgard S.E."/>
            <person name="Bellgard M.I."/>
        </authorList>
    </citation>
    <scope>NUCLEOTIDE SEQUENCE</scope>
    <source>
        <tissue evidence="2">Shoot tissue taken approximately 20 cm above the soil surface</tissue>
    </source>
</reference>
<accession>A0A0A9EB36</accession>
<keyword evidence="1" id="KW-0812">Transmembrane</keyword>
<keyword evidence="1" id="KW-0472">Membrane</keyword>
<proteinExistence type="predicted"/>
<organism evidence="2">
    <name type="scientific">Arundo donax</name>
    <name type="common">Giant reed</name>
    <name type="synonym">Donax arundinaceus</name>
    <dbReference type="NCBI Taxonomy" id="35708"/>
    <lineage>
        <taxon>Eukaryota</taxon>
        <taxon>Viridiplantae</taxon>
        <taxon>Streptophyta</taxon>
        <taxon>Embryophyta</taxon>
        <taxon>Tracheophyta</taxon>
        <taxon>Spermatophyta</taxon>
        <taxon>Magnoliopsida</taxon>
        <taxon>Liliopsida</taxon>
        <taxon>Poales</taxon>
        <taxon>Poaceae</taxon>
        <taxon>PACMAD clade</taxon>
        <taxon>Arundinoideae</taxon>
        <taxon>Arundineae</taxon>
        <taxon>Arundo</taxon>
    </lineage>
</organism>
<keyword evidence="1" id="KW-1133">Transmembrane helix</keyword>
<dbReference type="EMBL" id="GBRH01204698">
    <property type="protein sequence ID" value="JAD93197.1"/>
    <property type="molecule type" value="Transcribed_RNA"/>
</dbReference>
<name>A0A0A9EB36_ARUDO</name>
<evidence type="ECO:0000313" key="2">
    <source>
        <dbReference type="EMBL" id="JAD93197.1"/>
    </source>
</evidence>
<evidence type="ECO:0000256" key="1">
    <source>
        <dbReference type="SAM" id="Phobius"/>
    </source>
</evidence>
<feature type="transmembrane region" description="Helical" evidence="1">
    <location>
        <begin position="6"/>
        <end position="26"/>
    </location>
</feature>
<reference evidence="2" key="1">
    <citation type="submission" date="2014-09" db="EMBL/GenBank/DDBJ databases">
        <authorList>
            <person name="Magalhaes I.L.F."/>
            <person name="Oliveira U."/>
            <person name="Santos F.R."/>
            <person name="Vidigal T.H.D.A."/>
            <person name="Brescovit A.D."/>
            <person name="Santos A.J."/>
        </authorList>
    </citation>
    <scope>NUCLEOTIDE SEQUENCE</scope>
    <source>
        <tissue evidence="2">Shoot tissue taken approximately 20 cm above the soil surface</tissue>
    </source>
</reference>